<reference evidence="2" key="1">
    <citation type="submission" date="2016-12" db="EMBL/GenBank/DDBJ databases">
        <title>Complete plasmid sequence carrying type IV-like and type VII secretion systems from an atypical mycobacteria strain.</title>
        <authorList>
            <person name="Morgado S."/>
            <person name="Marin M."/>
            <person name="Fonseca E."/>
            <person name="Freitas F."/>
            <person name="Vicente A.C."/>
        </authorList>
    </citation>
    <scope>NUCLEOTIDE SEQUENCE</scope>
    <source>
        <strain evidence="2">CBMA 213</strain>
        <plasmid evidence="2">pCBMA213_2</plasmid>
    </source>
</reference>
<evidence type="ECO:0000256" key="1">
    <source>
        <dbReference type="SAM" id="MobiDB-lite"/>
    </source>
</evidence>
<dbReference type="AlphaFoldDB" id="A0A1S6GKN6"/>
<keyword evidence="2" id="KW-0614">Plasmid</keyword>
<evidence type="ECO:0000313" key="2">
    <source>
        <dbReference type="EMBL" id="AQS22403.1"/>
    </source>
</evidence>
<organism evidence="2">
    <name type="scientific">Mycolicibacterium sp. CBMA 213</name>
    <dbReference type="NCBI Taxonomy" id="1968788"/>
    <lineage>
        <taxon>Bacteria</taxon>
        <taxon>Bacillati</taxon>
        <taxon>Actinomycetota</taxon>
        <taxon>Actinomycetes</taxon>
        <taxon>Mycobacteriales</taxon>
        <taxon>Mycobacteriaceae</taxon>
        <taxon>Mycolicibacterium</taxon>
    </lineage>
</organism>
<dbReference type="EMBL" id="KY349138">
    <property type="protein sequence ID" value="AQS22403.1"/>
    <property type="molecule type" value="Genomic_DNA"/>
</dbReference>
<gene>
    <name evidence="2" type="ORF">pCBMA213_2_00039</name>
</gene>
<name>A0A1S6GKN6_9MYCO</name>
<sequence>MANNSSTAVLDDAERRKRRQGSETREMNAYLRVRYHEANLETLHERAGKRLPHLIRQYADLLTDLLPVADEMGVDPFELIRQTATALLDDQQQHKQAS</sequence>
<protein>
    <submittedName>
        <fullName evidence="2">Uncharacterized protein</fullName>
    </submittedName>
</protein>
<feature type="region of interest" description="Disordered" evidence="1">
    <location>
        <begin position="1"/>
        <end position="25"/>
    </location>
</feature>
<feature type="compositionally biased region" description="Basic and acidic residues" evidence="1">
    <location>
        <begin position="12"/>
        <end position="25"/>
    </location>
</feature>
<proteinExistence type="predicted"/>
<dbReference type="RefSeq" id="WP_155909884.1">
    <property type="nucleotide sequence ID" value="NZ_KY349138.1"/>
</dbReference>
<geneLocation type="plasmid" evidence="2">
    <name>pCBMA213_2</name>
</geneLocation>
<accession>A0A1S6GKN6</accession>